<keyword evidence="1" id="KW-0812">Transmembrane</keyword>
<dbReference type="RefSeq" id="WP_021237106.1">
    <property type="nucleotide sequence ID" value="NZ_ATHO01000032.1"/>
</dbReference>
<evidence type="ECO:0000256" key="1">
    <source>
        <dbReference type="SAM" id="Phobius"/>
    </source>
</evidence>
<gene>
    <name evidence="2" type="ORF">L288_04015</name>
</gene>
<sequence length="184" mass="19283">MIAAMMTAANLGARITGWGFVVFTVGSIAWSTVGFSTGQTNLLATNLFLTLVNAVGIWRWLGRQRAYEDGGKAAQEASRRSSASTLFTATGVAGMPVHGQSGEAVGKAVEALVECESGNVSYVVVASGGIGGIQETLRAVARNDIGFECDKLTLRIDDDTFQRLPVLEDDAWPAKAPVALAEAC</sequence>
<protein>
    <recommendedName>
        <fullName evidence="4">PRC-barrel domain-containing protein</fullName>
    </recommendedName>
</protein>
<feature type="transmembrane region" description="Helical" evidence="1">
    <location>
        <begin position="42"/>
        <end position="61"/>
    </location>
</feature>
<feature type="transmembrane region" description="Helical" evidence="1">
    <location>
        <begin position="12"/>
        <end position="30"/>
    </location>
</feature>
<evidence type="ECO:0008006" key="4">
    <source>
        <dbReference type="Google" id="ProtNLM"/>
    </source>
</evidence>
<dbReference type="SUPFAM" id="SSF50346">
    <property type="entry name" value="PRC-barrel domain"/>
    <property type="match status" value="1"/>
</dbReference>
<dbReference type="InterPro" id="IPR011033">
    <property type="entry name" value="PRC_barrel-like_sf"/>
</dbReference>
<accession>T0IFI8</accession>
<dbReference type="Gene3D" id="2.30.30.240">
    <property type="entry name" value="PRC-barrel domain"/>
    <property type="match status" value="1"/>
</dbReference>
<name>T0IFI8_9SPHN</name>
<proteinExistence type="predicted"/>
<keyword evidence="1" id="KW-0472">Membrane</keyword>
<reference evidence="2 3" key="1">
    <citation type="journal article" date="2013" name="Genome Announc.">
        <title>Draft Genome Sequence of Sphingobium quisquiliarum Strain P25T, a Novel Hexachlorocyclohexane (HCH)-Degrading Bacterium Isolated from an HCH Dumpsite.</title>
        <authorList>
            <person name="Kumar Singh A."/>
            <person name="Sangwan N."/>
            <person name="Sharma A."/>
            <person name="Gupta V."/>
            <person name="Khurana J.P."/>
            <person name="Lal R."/>
        </authorList>
    </citation>
    <scope>NUCLEOTIDE SEQUENCE [LARGE SCALE GENOMIC DNA]</scope>
    <source>
        <strain evidence="2 3">P25</strain>
    </source>
</reference>
<dbReference type="Proteomes" id="UP000015525">
    <property type="component" value="Unassembled WGS sequence"/>
</dbReference>
<evidence type="ECO:0000313" key="2">
    <source>
        <dbReference type="EMBL" id="EQB10455.1"/>
    </source>
</evidence>
<comment type="caution">
    <text evidence="2">The sequence shown here is derived from an EMBL/GenBank/DDBJ whole genome shotgun (WGS) entry which is preliminary data.</text>
</comment>
<evidence type="ECO:0000313" key="3">
    <source>
        <dbReference type="Proteomes" id="UP000015525"/>
    </source>
</evidence>
<dbReference type="PATRIC" id="fig|1329909.3.peg.765"/>
<dbReference type="AlphaFoldDB" id="T0IFI8"/>
<dbReference type="EMBL" id="ATHO01000032">
    <property type="protein sequence ID" value="EQB10455.1"/>
    <property type="molecule type" value="Genomic_DNA"/>
</dbReference>
<keyword evidence="3" id="KW-1185">Reference proteome</keyword>
<keyword evidence="1" id="KW-1133">Transmembrane helix</keyword>
<organism evidence="2 3">
    <name type="scientific">Sphingobium quisquiliarum P25</name>
    <dbReference type="NCBI Taxonomy" id="1329909"/>
    <lineage>
        <taxon>Bacteria</taxon>
        <taxon>Pseudomonadati</taxon>
        <taxon>Pseudomonadota</taxon>
        <taxon>Alphaproteobacteria</taxon>
        <taxon>Sphingomonadales</taxon>
        <taxon>Sphingomonadaceae</taxon>
        <taxon>Sphingobium</taxon>
    </lineage>
</organism>